<dbReference type="InterPro" id="IPR000504">
    <property type="entry name" value="RRM_dom"/>
</dbReference>
<keyword evidence="1" id="KW-0694">RNA-binding</keyword>
<evidence type="ECO:0000313" key="4">
    <source>
        <dbReference type="EMBL" id="VVB17329.1"/>
    </source>
</evidence>
<dbReference type="InterPro" id="IPR009818">
    <property type="entry name" value="PAM2_motif"/>
</dbReference>
<dbReference type="PROSITE" id="PS50102">
    <property type="entry name" value="RRM"/>
    <property type="match status" value="2"/>
</dbReference>
<dbReference type="Pfam" id="PF00076">
    <property type="entry name" value="RRM_1"/>
    <property type="match status" value="2"/>
</dbReference>
<dbReference type="CDD" id="cd12459">
    <property type="entry name" value="RRM1_CID8_like"/>
    <property type="match status" value="1"/>
</dbReference>
<evidence type="ECO:0000256" key="1">
    <source>
        <dbReference type="PROSITE-ProRule" id="PRU00176"/>
    </source>
</evidence>
<dbReference type="InterPro" id="IPR034823">
    <property type="entry name" value="CID8-like_RRM1"/>
</dbReference>
<proteinExistence type="predicted"/>
<dbReference type="AlphaFoldDB" id="A0A565CUI0"/>
<feature type="compositionally biased region" description="Polar residues" evidence="2">
    <location>
        <begin position="38"/>
        <end position="58"/>
    </location>
</feature>
<accession>A0A565CUI0</accession>
<dbReference type="Pfam" id="PF07145">
    <property type="entry name" value="PAM2"/>
    <property type="match status" value="1"/>
</dbReference>
<name>A0A565CUI0_9BRAS</name>
<dbReference type="InterPro" id="IPR035979">
    <property type="entry name" value="RBD_domain_sf"/>
</dbReference>
<dbReference type="SMART" id="SM00360">
    <property type="entry name" value="RRM"/>
    <property type="match status" value="2"/>
</dbReference>
<feature type="region of interest" description="Disordered" evidence="2">
    <location>
        <begin position="1"/>
        <end position="68"/>
    </location>
</feature>
<evidence type="ECO:0000313" key="5">
    <source>
        <dbReference type="Proteomes" id="UP000489600"/>
    </source>
</evidence>
<dbReference type="EMBL" id="CABITT030000008">
    <property type="protein sequence ID" value="VVB17329.1"/>
    <property type="molecule type" value="Genomic_DNA"/>
</dbReference>
<dbReference type="GO" id="GO:0003723">
    <property type="term" value="F:RNA binding"/>
    <property type="evidence" value="ECO:0007669"/>
    <property type="project" value="UniProtKB-UniRule"/>
</dbReference>
<feature type="domain" description="RRM" evidence="3">
    <location>
        <begin position="242"/>
        <end position="318"/>
    </location>
</feature>
<protein>
    <recommendedName>
        <fullName evidence="3">RRM domain-containing protein</fullName>
    </recommendedName>
</protein>
<keyword evidence="5" id="KW-1185">Reference proteome</keyword>
<dbReference type="PANTHER" id="PTHR32343">
    <property type="entry name" value="SERINE/ARGININE-RICH SPLICING FACTOR"/>
    <property type="match status" value="1"/>
</dbReference>
<reference evidence="4" key="1">
    <citation type="submission" date="2019-07" db="EMBL/GenBank/DDBJ databases">
        <authorList>
            <person name="Dittberner H."/>
        </authorList>
    </citation>
    <scope>NUCLEOTIDE SEQUENCE [LARGE SCALE GENOMIC DNA]</scope>
</reference>
<feature type="compositionally biased region" description="Polar residues" evidence="2">
    <location>
        <begin position="13"/>
        <end position="24"/>
    </location>
</feature>
<dbReference type="Gene3D" id="3.30.70.330">
    <property type="match status" value="2"/>
</dbReference>
<sequence length="318" mass="35122">MAVSENAGVKVDSSGQNSDKNSVSEAKMKPPCPDDQNPKSNSSLGPSKESTQNPSEVNLKSEISHSDSTFSKLNPLAKEFVPRSLARTNSGVSRDRLWFPNNFAMEAISPEGNGHFGTRRRNFGQGKQRTNKNTSLAQNEDVIRRTVYVADIDQQVTEEQLASLFLSCGQVVDCRICGDKKSNLRFAFIEFTDEEGARSALRKSGTLLGFHPIRILLSKTAIAPVNPSFLPTSEDEREKCVKTIYCTNIDKKVSQMELEAFFKALCGEVQHLRLLGDYRRQTRIAFIEFKLAESAIVALNCSGIVLGGLPDKPVKDTN</sequence>
<evidence type="ECO:0000256" key="2">
    <source>
        <dbReference type="SAM" id="MobiDB-lite"/>
    </source>
</evidence>
<feature type="domain" description="RRM" evidence="3">
    <location>
        <begin position="145"/>
        <end position="220"/>
    </location>
</feature>
<gene>
    <name evidence="4" type="ORF">ANE_LOCUS27773</name>
</gene>
<dbReference type="SUPFAM" id="SSF54928">
    <property type="entry name" value="RNA-binding domain, RBD"/>
    <property type="match status" value="2"/>
</dbReference>
<dbReference type="FunFam" id="3.30.70.330:FF:000530">
    <property type="entry name" value="Polyadenylate-binding protein-interacting protein 11"/>
    <property type="match status" value="1"/>
</dbReference>
<evidence type="ECO:0000259" key="3">
    <source>
        <dbReference type="PROSITE" id="PS50102"/>
    </source>
</evidence>
<comment type="caution">
    <text evidence="4">The sequence shown here is derived from an EMBL/GenBank/DDBJ whole genome shotgun (WGS) entry which is preliminary data.</text>
</comment>
<dbReference type="Proteomes" id="UP000489600">
    <property type="component" value="Unassembled WGS sequence"/>
</dbReference>
<dbReference type="OrthoDB" id="7763451at2759"/>
<dbReference type="PANTHER" id="PTHR32343:SF32">
    <property type="entry name" value="POLYADENYLATE-BINDING PROTEIN-INTERACTING PROTEIN 13"/>
    <property type="match status" value="1"/>
</dbReference>
<dbReference type="InterPro" id="IPR012677">
    <property type="entry name" value="Nucleotide-bd_a/b_plait_sf"/>
</dbReference>
<organism evidence="4 5">
    <name type="scientific">Arabis nemorensis</name>
    <dbReference type="NCBI Taxonomy" id="586526"/>
    <lineage>
        <taxon>Eukaryota</taxon>
        <taxon>Viridiplantae</taxon>
        <taxon>Streptophyta</taxon>
        <taxon>Embryophyta</taxon>
        <taxon>Tracheophyta</taxon>
        <taxon>Spermatophyta</taxon>
        <taxon>Magnoliopsida</taxon>
        <taxon>eudicotyledons</taxon>
        <taxon>Gunneridae</taxon>
        <taxon>Pentapetalae</taxon>
        <taxon>rosids</taxon>
        <taxon>malvids</taxon>
        <taxon>Brassicales</taxon>
        <taxon>Brassicaceae</taxon>
        <taxon>Arabideae</taxon>
        <taxon>Arabis</taxon>
    </lineage>
</organism>